<name>A0A1D2MR25_ORCCI</name>
<evidence type="ECO:0000256" key="2">
    <source>
        <dbReference type="SAM" id="MobiDB-lite"/>
    </source>
</evidence>
<gene>
    <name evidence="4" type="ORF">Ocin01_11230</name>
</gene>
<organism evidence="4 5">
    <name type="scientific">Orchesella cincta</name>
    <name type="common">Springtail</name>
    <name type="synonym">Podura cincta</name>
    <dbReference type="NCBI Taxonomy" id="48709"/>
    <lineage>
        <taxon>Eukaryota</taxon>
        <taxon>Metazoa</taxon>
        <taxon>Ecdysozoa</taxon>
        <taxon>Arthropoda</taxon>
        <taxon>Hexapoda</taxon>
        <taxon>Collembola</taxon>
        <taxon>Entomobryomorpha</taxon>
        <taxon>Entomobryoidea</taxon>
        <taxon>Orchesellidae</taxon>
        <taxon>Orchesellinae</taxon>
        <taxon>Orchesella</taxon>
    </lineage>
</organism>
<dbReference type="Proteomes" id="UP000094527">
    <property type="component" value="Unassembled WGS sequence"/>
</dbReference>
<dbReference type="InterPro" id="IPR013087">
    <property type="entry name" value="Znf_C2H2_type"/>
</dbReference>
<keyword evidence="1" id="KW-0862">Zinc</keyword>
<reference evidence="4 5" key="1">
    <citation type="journal article" date="2016" name="Genome Biol. Evol.">
        <title>Gene Family Evolution Reflects Adaptation to Soil Environmental Stressors in the Genome of the Collembolan Orchesella cincta.</title>
        <authorList>
            <person name="Faddeeva-Vakhrusheva A."/>
            <person name="Derks M.F."/>
            <person name="Anvar S.Y."/>
            <person name="Agamennone V."/>
            <person name="Suring W."/>
            <person name="Smit S."/>
            <person name="van Straalen N.M."/>
            <person name="Roelofs D."/>
        </authorList>
    </citation>
    <scope>NUCLEOTIDE SEQUENCE [LARGE SCALE GENOMIC DNA]</scope>
    <source>
        <tissue evidence="4">Mixed pool</tissue>
    </source>
</reference>
<dbReference type="InterPro" id="IPR036236">
    <property type="entry name" value="Znf_C2H2_sf"/>
</dbReference>
<dbReference type="SMART" id="SM00355">
    <property type="entry name" value="ZnF_C2H2"/>
    <property type="match status" value="3"/>
</dbReference>
<accession>A0A1D2MR25</accession>
<sequence length="237" mass="27302">MYIIIVNNLCSIQIVTARGPLRSTRGKEETVEKKTPVADLLRNVPVPLQVASYQRKVRKIKSNAEDSEESASDWEYDQAVERAVERREKYRNRPPRKRNTSSTSKQEKVKCPGCKGCFSDIVMRNHFNSVHSVALNGKYIQCNQCYLAFEDLRNLEIHIEITHAAESLFRCDKCVRLFDNQKAVTKHKGRIDRLRSCEICSASCCDLATLKHTLNISIQKFSIHKNRNVKKKYGKKN</sequence>
<feature type="domain" description="C2H2-type" evidence="3">
    <location>
        <begin position="140"/>
        <end position="168"/>
    </location>
</feature>
<evidence type="ECO:0000313" key="5">
    <source>
        <dbReference type="Proteomes" id="UP000094527"/>
    </source>
</evidence>
<feature type="region of interest" description="Disordered" evidence="2">
    <location>
        <begin position="85"/>
        <end position="109"/>
    </location>
</feature>
<dbReference type="GO" id="GO:0008270">
    <property type="term" value="F:zinc ion binding"/>
    <property type="evidence" value="ECO:0007669"/>
    <property type="project" value="UniProtKB-KW"/>
</dbReference>
<keyword evidence="5" id="KW-1185">Reference proteome</keyword>
<dbReference type="Gene3D" id="3.30.160.60">
    <property type="entry name" value="Classic Zinc Finger"/>
    <property type="match status" value="1"/>
</dbReference>
<comment type="caution">
    <text evidence="4">The sequence shown here is derived from an EMBL/GenBank/DDBJ whole genome shotgun (WGS) entry which is preliminary data.</text>
</comment>
<proteinExistence type="predicted"/>
<keyword evidence="1" id="KW-0863">Zinc-finger</keyword>
<feature type="compositionally biased region" description="Basic residues" evidence="2">
    <location>
        <begin position="89"/>
        <end position="99"/>
    </location>
</feature>
<dbReference type="EMBL" id="LJIJ01000670">
    <property type="protein sequence ID" value="ODM95446.1"/>
    <property type="molecule type" value="Genomic_DNA"/>
</dbReference>
<protein>
    <submittedName>
        <fullName evidence="4">Putative zinc finger protein</fullName>
    </submittedName>
</protein>
<dbReference type="AlphaFoldDB" id="A0A1D2MR25"/>
<dbReference type="PROSITE" id="PS00028">
    <property type="entry name" value="ZINC_FINGER_C2H2_1"/>
    <property type="match status" value="1"/>
</dbReference>
<dbReference type="PROSITE" id="PS50157">
    <property type="entry name" value="ZINC_FINGER_C2H2_2"/>
    <property type="match status" value="1"/>
</dbReference>
<dbReference type="SUPFAM" id="SSF57667">
    <property type="entry name" value="beta-beta-alpha zinc fingers"/>
    <property type="match status" value="1"/>
</dbReference>
<keyword evidence="1" id="KW-0479">Metal-binding</keyword>
<evidence type="ECO:0000313" key="4">
    <source>
        <dbReference type="EMBL" id="ODM95446.1"/>
    </source>
</evidence>
<evidence type="ECO:0000256" key="1">
    <source>
        <dbReference type="PROSITE-ProRule" id="PRU00042"/>
    </source>
</evidence>
<evidence type="ECO:0000259" key="3">
    <source>
        <dbReference type="PROSITE" id="PS50157"/>
    </source>
</evidence>